<dbReference type="STRING" id="40149.A0A0E0DYX5"/>
<evidence type="ECO:0000313" key="5">
    <source>
        <dbReference type="EnsemblPlants" id="OMERI06G08630.1"/>
    </source>
</evidence>
<dbReference type="EnsemblPlants" id="OMERI06G08630.1">
    <property type="protein sequence ID" value="OMERI06G08630.1"/>
    <property type="gene ID" value="OMERI06G08630"/>
</dbReference>
<proteinExistence type="predicted"/>
<keyword evidence="3" id="KW-0812">Transmembrane</keyword>
<comment type="subcellular location">
    <subcellularLocation>
        <location evidence="1">Membrane</location>
        <topology evidence="1">Multi-pass membrane protein</topology>
    </subcellularLocation>
</comment>
<keyword evidence="3" id="KW-0472">Membrane</keyword>
<evidence type="ECO:0000256" key="3">
    <source>
        <dbReference type="SAM" id="Phobius"/>
    </source>
</evidence>
<reference evidence="5" key="1">
    <citation type="submission" date="2015-04" db="UniProtKB">
        <authorList>
            <consortium name="EnsemblPlants"/>
        </authorList>
    </citation>
    <scope>IDENTIFICATION</scope>
</reference>
<dbReference type="AlphaFoldDB" id="A0A0E0DYX5"/>
<sequence>MAEKLILLVMPLPPRRRRRELDGGGHVVHAELGALWCCFARGCASGGGGGGEVMYSSRRSGGVSGLTVAEQQRRWVSTTAERRRKRVRAAAAAGERGTRSRGAGERRLRAATISERRAPPLSAAGRRRPPPRRRPRLHLRAHLMPRVVETDTSSAWILGPSFRVDALIQEGFLAPFPLPRGRSTPYAAAAVPALRSRRCLPTRGLLPLRCAGGVDWTDPSFVAVAEKPDAGAEARKALASAGGGGIEEEEEEDGPFEAINGDGGYSVEESVVLPPFEQSLVAAMADSVGDDALSQALSSKLDFKETSTFVMYGSGAFIAGWILSAVVSAIDSIPLFPKILQIVGLGYTIWFSTRYLLFKENRDELFVKVDDLKRRITGYGDE</sequence>
<dbReference type="HOGENOM" id="CLU_724398_0_0_1"/>
<feature type="compositionally biased region" description="Basic residues" evidence="2">
    <location>
        <begin position="125"/>
        <end position="134"/>
    </location>
</feature>
<feature type="domain" description="Cyanobacterial aminoacyl-tRNA synthetase CAAD" evidence="4">
    <location>
        <begin position="304"/>
        <end position="378"/>
    </location>
</feature>
<evidence type="ECO:0000313" key="6">
    <source>
        <dbReference type="Proteomes" id="UP000008021"/>
    </source>
</evidence>
<dbReference type="InterPro" id="IPR025564">
    <property type="entry name" value="CAAD_dom"/>
</dbReference>
<dbReference type="PANTHER" id="PTHR33222">
    <property type="match status" value="1"/>
</dbReference>
<evidence type="ECO:0000259" key="4">
    <source>
        <dbReference type="Pfam" id="PF14159"/>
    </source>
</evidence>
<feature type="transmembrane region" description="Helical" evidence="3">
    <location>
        <begin position="339"/>
        <end position="358"/>
    </location>
</feature>
<feature type="compositionally biased region" description="Basic and acidic residues" evidence="2">
    <location>
        <begin position="96"/>
        <end position="118"/>
    </location>
</feature>
<accession>A0A0E0DYX5</accession>
<feature type="region of interest" description="Disordered" evidence="2">
    <location>
        <begin position="238"/>
        <end position="260"/>
    </location>
</feature>
<keyword evidence="6" id="KW-1185">Reference proteome</keyword>
<reference evidence="5" key="2">
    <citation type="submission" date="2018-05" db="EMBL/GenBank/DDBJ databases">
        <title>OmerRS3 (Oryza meridionalis Reference Sequence Version 3).</title>
        <authorList>
            <person name="Zhang J."/>
            <person name="Kudrna D."/>
            <person name="Lee S."/>
            <person name="Talag J."/>
            <person name="Welchert J."/>
            <person name="Wing R.A."/>
        </authorList>
    </citation>
    <scope>NUCLEOTIDE SEQUENCE [LARGE SCALE GENOMIC DNA]</scope>
    <source>
        <strain evidence="5">cv. OR44</strain>
    </source>
</reference>
<dbReference type="PANTHER" id="PTHR33222:SF37">
    <property type="entry name" value="OS06G0217700 PROTEIN"/>
    <property type="match status" value="1"/>
</dbReference>
<name>A0A0E0DYX5_9ORYZ</name>
<evidence type="ECO:0000256" key="1">
    <source>
        <dbReference type="ARBA" id="ARBA00004141"/>
    </source>
</evidence>
<organism evidence="5">
    <name type="scientific">Oryza meridionalis</name>
    <dbReference type="NCBI Taxonomy" id="40149"/>
    <lineage>
        <taxon>Eukaryota</taxon>
        <taxon>Viridiplantae</taxon>
        <taxon>Streptophyta</taxon>
        <taxon>Embryophyta</taxon>
        <taxon>Tracheophyta</taxon>
        <taxon>Spermatophyta</taxon>
        <taxon>Magnoliopsida</taxon>
        <taxon>Liliopsida</taxon>
        <taxon>Poales</taxon>
        <taxon>Poaceae</taxon>
        <taxon>BOP clade</taxon>
        <taxon>Oryzoideae</taxon>
        <taxon>Oryzeae</taxon>
        <taxon>Oryzinae</taxon>
        <taxon>Oryza</taxon>
    </lineage>
</organism>
<dbReference type="Pfam" id="PF14159">
    <property type="entry name" value="CAAD"/>
    <property type="match status" value="1"/>
</dbReference>
<feature type="region of interest" description="Disordered" evidence="2">
    <location>
        <begin position="88"/>
        <end position="134"/>
    </location>
</feature>
<dbReference type="GO" id="GO:0009535">
    <property type="term" value="C:chloroplast thylakoid membrane"/>
    <property type="evidence" value="ECO:0007669"/>
    <property type="project" value="TreeGrafter"/>
</dbReference>
<protein>
    <recommendedName>
        <fullName evidence="4">Cyanobacterial aminoacyl-tRNA synthetase CAAD domain-containing protein</fullName>
    </recommendedName>
</protein>
<feature type="compositionally biased region" description="Acidic residues" evidence="2">
    <location>
        <begin position="246"/>
        <end position="255"/>
    </location>
</feature>
<evidence type="ECO:0000256" key="2">
    <source>
        <dbReference type="SAM" id="MobiDB-lite"/>
    </source>
</evidence>
<dbReference type="InterPro" id="IPR033344">
    <property type="entry name" value="CURT1"/>
</dbReference>
<dbReference type="Proteomes" id="UP000008021">
    <property type="component" value="Chromosome 6"/>
</dbReference>
<keyword evidence="3" id="KW-1133">Transmembrane helix</keyword>
<feature type="transmembrane region" description="Helical" evidence="3">
    <location>
        <begin position="309"/>
        <end position="327"/>
    </location>
</feature>
<dbReference type="Gramene" id="OMERI06G08630.1">
    <property type="protein sequence ID" value="OMERI06G08630.1"/>
    <property type="gene ID" value="OMERI06G08630"/>
</dbReference>